<keyword evidence="1" id="KW-0472">Membrane</keyword>
<gene>
    <name evidence="2" type="ORF">DXH78_13795</name>
</gene>
<feature type="transmembrane region" description="Helical" evidence="1">
    <location>
        <begin position="20"/>
        <end position="50"/>
    </location>
</feature>
<evidence type="ECO:0000313" key="3">
    <source>
        <dbReference type="Proteomes" id="UP000263993"/>
    </source>
</evidence>
<dbReference type="OrthoDB" id="7032238at2"/>
<organism evidence="2 3">
    <name type="scientific">Undibacter mobilis</name>
    <dbReference type="NCBI Taxonomy" id="2292256"/>
    <lineage>
        <taxon>Bacteria</taxon>
        <taxon>Pseudomonadati</taxon>
        <taxon>Pseudomonadota</taxon>
        <taxon>Alphaproteobacteria</taxon>
        <taxon>Hyphomicrobiales</taxon>
        <taxon>Nitrobacteraceae</taxon>
        <taxon>Undibacter</taxon>
    </lineage>
</organism>
<name>A0A371BD84_9BRAD</name>
<feature type="transmembrane region" description="Helical" evidence="1">
    <location>
        <begin position="269"/>
        <end position="289"/>
    </location>
</feature>
<comment type="caution">
    <text evidence="2">The sequence shown here is derived from an EMBL/GenBank/DDBJ whole genome shotgun (WGS) entry which is preliminary data.</text>
</comment>
<dbReference type="Proteomes" id="UP000263993">
    <property type="component" value="Unassembled WGS sequence"/>
</dbReference>
<accession>A0A371BD84</accession>
<dbReference type="RefSeq" id="WP_115517576.1">
    <property type="nucleotide sequence ID" value="NZ_QRGO01000001.1"/>
</dbReference>
<feature type="transmembrane region" description="Helical" evidence="1">
    <location>
        <begin position="107"/>
        <end position="132"/>
    </location>
</feature>
<dbReference type="EMBL" id="QRGO01000001">
    <property type="protein sequence ID" value="RDV05552.1"/>
    <property type="molecule type" value="Genomic_DNA"/>
</dbReference>
<dbReference type="AlphaFoldDB" id="A0A371BD84"/>
<proteinExistence type="predicted"/>
<keyword evidence="3" id="KW-1185">Reference proteome</keyword>
<evidence type="ECO:0000313" key="2">
    <source>
        <dbReference type="EMBL" id="RDV05552.1"/>
    </source>
</evidence>
<feature type="transmembrane region" description="Helical" evidence="1">
    <location>
        <begin position="62"/>
        <end position="87"/>
    </location>
</feature>
<reference evidence="3" key="1">
    <citation type="submission" date="2018-08" db="EMBL/GenBank/DDBJ databases">
        <authorList>
            <person name="Kim S.-J."/>
            <person name="Jung G.-Y."/>
        </authorList>
    </citation>
    <scope>NUCLEOTIDE SEQUENCE [LARGE SCALE GENOMIC DNA]</scope>
    <source>
        <strain evidence="3">GY_H</strain>
    </source>
</reference>
<protein>
    <submittedName>
        <fullName evidence="2">Uncharacterized protein</fullName>
    </submittedName>
</protein>
<sequence length="313" mass="32020">MSMTEIDIVTAPEDAGAAVSWHAIIAGAATAAAITLILVAFGVGVGFSVISPWSGQGVSASTFTIGGGIFLIVVAMLSSTIGGYIAGRLRPQWGAVHSNERYFRDSAHGLVTWAVATLAVATILGGAMTAIVGTTGAGLAVAGSQPADMYVDALLRTNPANERPATAVPADAQQQATTPVENSQIAPTLQGGQLPARTGIAVNRASIARLIAPAMIKGGSITDPDRTYLTQLVATQTGLPEAQARQRVDQIITQAQTAADKARKSSAAAAFWLAFALLASALAASLAAIEGGNLRNRAWWTDARGRVHTAPAE</sequence>
<evidence type="ECO:0000256" key="1">
    <source>
        <dbReference type="SAM" id="Phobius"/>
    </source>
</evidence>
<keyword evidence="1" id="KW-0812">Transmembrane</keyword>
<keyword evidence="1" id="KW-1133">Transmembrane helix</keyword>